<dbReference type="InterPro" id="IPR032914">
    <property type="entry name" value="Vam6/VPS39/TRAP1"/>
</dbReference>
<protein>
    <submittedName>
        <fullName evidence="2">Vam6 vps39-like protein</fullName>
    </submittedName>
</protein>
<feature type="compositionally biased region" description="Low complexity" evidence="1">
    <location>
        <begin position="199"/>
        <end position="232"/>
    </location>
</feature>
<proteinExistence type="predicted"/>
<feature type="region of interest" description="Disordered" evidence="1">
    <location>
        <begin position="195"/>
        <end position="277"/>
    </location>
</feature>
<dbReference type="EMBL" id="GBEZ01027918">
    <property type="protein sequence ID" value="JAC59451.1"/>
    <property type="molecule type" value="Transcribed_RNA"/>
</dbReference>
<dbReference type="GO" id="GO:0005737">
    <property type="term" value="C:cytoplasm"/>
    <property type="evidence" value="ECO:0007669"/>
    <property type="project" value="TreeGrafter"/>
</dbReference>
<organism evidence="2">
    <name type="scientific">Tetraselmis sp. GSL018</name>
    <dbReference type="NCBI Taxonomy" id="582737"/>
    <lineage>
        <taxon>Eukaryota</taxon>
        <taxon>Viridiplantae</taxon>
        <taxon>Chlorophyta</taxon>
        <taxon>core chlorophytes</taxon>
        <taxon>Chlorodendrophyceae</taxon>
        <taxon>Chlorodendrales</taxon>
        <taxon>Chlorodendraceae</taxon>
        <taxon>Tetraselmis</taxon>
    </lineage>
</organism>
<dbReference type="GO" id="GO:0006914">
    <property type="term" value="P:autophagy"/>
    <property type="evidence" value="ECO:0007669"/>
    <property type="project" value="TreeGrafter"/>
</dbReference>
<feature type="region of interest" description="Disordered" evidence="1">
    <location>
        <begin position="124"/>
        <end position="146"/>
    </location>
</feature>
<feature type="compositionally biased region" description="Basic and acidic residues" evidence="1">
    <location>
        <begin position="124"/>
        <end position="134"/>
    </location>
</feature>
<feature type="compositionally biased region" description="Low complexity" evidence="1">
    <location>
        <begin position="259"/>
        <end position="277"/>
    </location>
</feature>
<evidence type="ECO:0000256" key="1">
    <source>
        <dbReference type="SAM" id="MobiDB-lite"/>
    </source>
</evidence>
<feature type="non-terminal residue" evidence="2">
    <location>
        <position position="1"/>
    </location>
</feature>
<dbReference type="PANTHER" id="PTHR12894">
    <property type="entry name" value="CNH DOMAIN CONTAINING"/>
    <property type="match status" value="1"/>
</dbReference>
<sequence length="277" mass="29967">LVALYKGHGCHHKALSLLRMLSQDPSGLEVPPKYCARLGIQHASLVLEFSKWILESDPDNGIEMFMGMDPPFPTAKVLSHLRRTLPPMSAPYLEVALSRGLASAAEYDGELVLIYMQEALEEDSSRGKQPLAEHDEGDDSPAPLSILGTSRERRSERLHELVCMSPHIDPERILSWIPSGSLPGIRAMLLQRLGRTPKRSCSSASTGSAARRSPRSTATSSTTTTPRSNAASQVGSPCARAAALSCSAPRTSRQRTARRATTSAGQSSRTYTSTSSR</sequence>
<dbReference type="PANTHER" id="PTHR12894:SF27">
    <property type="entry name" value="TRANSFORMING GROWTH FACTOR-BETA RECEPTOR-ASSOCIATED PROTEIN 1"/>
    <property type="match status" value="1"/>
</dbReference>
<evidence type="ECO:0000313" key="2">
    <source>
        <dbReference type="EMBL" id="JAC59451.1"/>
    </source>
</evidence>
<dbReference type="GO" id="GO:0034058">
    <property type="term" value="P:endosomal vesicle fusion"/>
    <property type="evidence" value="ECO:0007669"/>
    <property type="project" value="TreeGrafter"/>
</dbReference>
<accession>A0A061QM38</accession>
<name>A0A061QM38_9CHLO</name>
<reference evidence="2" key="1">
    <citation type="submission" date="2014-05" db="EMBL/GenBank/DDBJ databases">
        <title>The transcriptome of the halophilic microalga Tetraselmis sp. GSL018 isolated from the Great Salt Lake, Utah.</title>
        <authorList>
            <person name="Jinkerson R.E."/>
            <person name="D'Adamo S."/>
            <person name="Posewitz M.C."/>
        </authorList>
    </citation>
    <scope>NUCLEOTIDE SEQUENCE</scope>
    <source>
        <strain evidence="2">GSL018</strain>
    </source>
</reference>
<dbReference type="GO" id="GO:0016020">
    <property type="term" value="C:membrane"/>
    <property type="evidence" value="ECO:0007669"/>
    <property type="project" value="TreeGrafter"/>
</dbReference>
<dbReference type="AlphaFoldDB" id="A0A061QM38"/>
<gene>
    <name evidence="2" type="ORF">TSPGSL018_31367</name>
</gene>